<keyword evidence="2" id="KW-0472">Membrane</keyword>
<evidence type="ECO:0000313" key="4">
    <source>
        <dbReference type="Proteomes" id="UP000334923"/>
    </source>
</evidence>
<evidence type="ECO:0000313" key="3">
    <source>
        <dbReference type="EMBL" id="VVM04727.1"/>
    </source>
</evidence>
<organism evidence="3 4">
    <name type="scientific">Methylacidimicrobium tartarophylax</name>
    <dbReference type="NCBI Taxonomy" id="1041768"/>
    <lineage>
        <taxon>Bacteria</taxon>
        <taxon>Pseudomonadati</taxon>
        <taxon>Verrucomicrobiota</taxon>
        <taxon>Methylacidimicrobium</taxon>
    </lineage>
</organism>
<keyword evidence="2" id="KW-1133">Transmembrane helix</keyword>
<dbReference type="EMBL" id="CABFVA020000010">
    <property type="protein sequence ID" value="VVM04727.1"/>
    <property type="molecule type" value="Genomic_DNA"/>
</dbReference>
<name>A0A5E6M8T7_9BACT</name>
<keyword evidence="4" id="KW-1185">Reference proteome</keyword>
<dbReference type="Proteomes" id="UP000334923">
    <property type="component" value="Unassembled WGS sequence"/>
</dbReference>
<reference evidence="3 4" key="1">
    <citation type="submission" date="2019-09" db="EMBL/GenBank/DDBJ databases">
        <authorList>
            <person name="Cremers G."/>
        </authorList>
    </citation>
    <scope>NUCLEOTIDE SEQUENCE [LARGE SCALE GENOMIC DNA]</scope>
    <source>
        <strain evidence="3">4A</strain>
    </source>
</reference>
<proteinExistence type="predicted"/>
<gene>
    <name evidence="3" type="ORF">MAMT_00269</name>
</gene>
<evidence type="ECO:0000256" key="2">
    <source>
        <dbReference type="SAM" id="Phobius"/>
    </source>
</evidence>
<dbReference type="InterPro" id="IPR007060">
    <property type="entry name" value="FtsL/DivIC"/>
</dbReference>
<feature type="coiled-coil region" evidence="1">
    <location>
        <begin position="37"/>
        <end position="64"/>
    </location>
</feature>
<keyword evidence="1" id="KW-0175">Coiled coil</keyword>
<dbReference type="Pfam" id="PF04977">
    <property type="entry name" value="DivIC"/>
    <property type="match status" value="1"/>
</dbReference>
<dbReference type="RefSeq" id="WP_142659138.1">
    <property type="nucleotide sequence ID" value="NZ_CABFVA020000010.1"/>
</dbReference>
<feature type="transmembrane region" description="Helical" evidence="2">
    <location>
        <begin position="12"/>
        <end position="34"/>
    </location>
</feature>
<dbReference type="AlphaFoldDB" id="A0A5E6M8T7"/>
<evidence type="ECO:0000256" key="1">
    <source>
        <dbReference type="SAM" id="Coils"/>
    </source>
</evidence>
<dbReference type="OrthoDB" id="196829at2"/>
<sequence length="110" mass="12529">MKGGTVWAKLSHLLGLGIFFAGGALLLTAFWPLVQQIDHLERQKEQVQREVAVEQGRNRDLNLQLELLQSDPNYLSRIARDRLSMGKKGEIIFRFDPFPLPSDREATGNR</sequence>
<keyword evidence="2" id="KW-0812">Transmembrane</keyword>
<accession>A0A5E6M8T7</accession>
<protein>
    <recommendedName>
        <fullName evidence="5">Cell division protein FtsB</fullName>
    </recommendedName>
</protein>
<evidence type="ECO:0008006" key="5">
    <source>
        <dbReference type="Google" id="ProtNLM"/>
    </source>
</evidence>